<keyword evidence="8 14" id="KW-1133">Transmembrane helix</keyword>
<evidence type="ECO:0000256" key="9">
    <source>
        <dbReference type="ARBA" id="ARBA00023098"/>
    </source>
</evidence>
<evidence type="ECO:0000256" key="12">
    <source>
        <dbReference type="ARBA" id="ARBA00023239"/>
    </source>
</evidence>
<feature type="region of interest" description="Disordered" evidence="13">
    <location>
        <begin position="230"/>
        <end position="260"/>
    </location>
</feature>
<proteinExistence type="inferred from homology"/>
<evidence type="ECO:0000256" key="6">
    <source>
        <dbReference type="ARBA" id="ARBA00022692"/>
    </source>
</evidence>
<feature type="compositionally biased region" description="Polar residues" evidence="13">
    <location>
        <begin position="231"/>
        <end position="248"/>
    </location>
</feature>
<evidence type="ECO:0000256" key="1">
    <source>
        <dbReference type="ARBA" id="ARBA00004141"/>
    </source>
</evidence>
<gene>
    <name evidence="15" type="ORF">DIURU_000952</name>
</gene>
<evidence type="ECO:0000256" key="10">
    <source>
        <dbReference type="ARBA" id="ARBA00023136"/>
    </source>
</evidence>
<dbReference type="Proteomes" id="UP000449547">
    <property type="component" value="Unassembled WGS sequence"/>
</dbReference>
<comment type="subcellular location">
    <subcellularLocation>
        <location evidence="1">Membrane</location>
        <topology evidence="1">Multi-pass membrane protein</topology>
    </subcellularLocation>
</comment>
<name>A0A642UVX6_DIURU</name>
<comment type="pathway">
    <text evidence="2">Lipid metabolism; fatty acid biosynthesis.</text>
</comment>
<feature type="transmembrane region" description="Helical" evidence="14">
    <location>
        <begin position="140"/>
        <end position="165"/>
    </location>
</feature>
<dbReference type="InterPro" id="IPR007482">
    <property type="entry name" value="Tyr_Pase-like_PTPLA"/>
</dbReference>
<keyword evidence="10 14" id="KW-0472">Membrane</keyword>
<keyword evidence="16" id="KW-1185">Reference proteome</keyword>
<dbReference type="VEuPathDB" id="FungiDB:DIURU_000952"/>
<dbReference type="EMBL" id="SWFT01000033">
    <property type="protein sequence ID" value="KAA8906543.1"/>
    <property type="molecule type" value="Genomic_DNA"/>
</dbReference>
<feature type="transmembrane region" description="Helical" evidence="14">
    <location>
        <begin position="177"/>
        <end position="197"/>
    </location>
</feature>
<dbReference type="OMA" id="PKIAKHT"/>
<comment type="caution">
    <text evidence="15">The sequence shown here is derived from an EMBL/GenBank/DDBJ whole genome shotgun (WGS) entry which is preliminary data.</text>
</comment>
<dbReference type="UniPathway" id="UPA00094"/>
<evidence type="ECO:0000256" key="8">
    <source>
        <dbReference type="ARBA" id="ARBA00022989"/>
    </source>
</evidence>
<evidence type="ECO:0000313" key="15">
    <source>
        <dbReference type="EMBL" id="KAA8906543.1"/>
    </source>
</evidence>
<feature type="transmembrane region" description="Helical" evidence="14">
    <location>
        <begin position="106"/>
        <end position="128"/>
    </location>
</feature>
<accession>A0A642UVX6</accession>
<dbReference type="GO" id="GO:0016020">
    <property type="term" value="C:membrane"/>
    <property type="evidence" value="ECO:0007669"/>
    <property type="project" value="UniProtKB-SubCell"/>
</dbReference>
<evidence type="ECO:0000256" key="11">
    <source>
        <dbReference type="ARBA" id="ARBA00023160"/>
    </source>
</evidence>
<comment type="similarity">
    <text evidence="3">Belongs to the very long-chain fatty acids dehydratase HACD family.</text>
</comment>
<feature type="transmembrane region" description="Helical" evidence="14">
    <location>
        <begin position="49"/>
        <end position="67"/>
    </location>
</feature>
<keyword evidence="7" id="KW-0276">Fatty acid metabolism</keyword>
<evidence type="ECO:0000256" key="4">
    <source>
        <dbReference type="ARBA" id="ARBA00013122"/>
    </source>
</evidence>
<evidence type="ECO:0000256" key="14">
    <source>
        <dbReference type="SAM" id="Phobius"/>
    </source>
</evidence>
<evidence type="ECO:0000256" key="13">
    <source>
        <dbReference type="SAM" id="MobiDB-lite"/>
    </source>
</evidence>
<dbReference type="EC" id="4.2.1.134" evidence="4"/>
<evidence type="ECO:0000256" key="3">
    <source>
        <dbReference type="ARBA" id="ARBA00007811"/>
    </source>
</evidence>
<keyword evidence="5" id="KW-0444">Lipid biosynthesis</keyword>
<evidence type="ECO:0000256" key="2">
    <source>
        <dbReference type="ARBA" id="ARBA00005194"/>
    </source>
</evidence>
<feature type="transmembrane region" description="Helical" evidence="14">
    <location>
        <begin position="12"/>
        <end position="37"/>
    </location>
</feature>
<reference evidence="15 16" key="1">
    <citation type="submission" date="2019-07" db="EMBL/GenBank/DDBJ databases">
        <title>Genome assembly of two rare yeast pathogens: Diutina rugosa and Trichomonascus ciferrii.</title>
        <authorList>
            <person name="Mixao V."/>
            <person name="Saus E."/>
            <person name="Hansen A."/>
            <person name="Lass-Flor C."/>
            <person name="Gabaldon T."/>
        </authorList>
    </citation>
    <scope>NUCLEOTIDE SEQUENCE [LARGE SCALE GENOMIC DNA]</scope>
    <source>
        <strain evidence="15 16">CBS 613</strain>
    </source>
</reference>
<feature type="transmembrane region" description="Helical" evidence="14">
    <location>
        <begin position="79"/>
        <end position="100"/>
    </location>
</feature>
<evidence type="ECO:0000256" key="7">
    <source>
        <dbReference type="ARBA" id="ARBA00022832"/>
    </source>
</evidence>
<keyword evidence="11" id="KW-0275">Fatty acid biosynthesis</keyword>
<keyword evidence="9" id="KW-0443">Lipid metabolism</keyword>
<keyword evidence="12" id="KW-0456">Lyase</keyword>
<protein>
    <recommendedName>
        <fullName evidence="4">very-long-chain (3R)-3-hydroxyacyl-CoA dehydratase</fullName>
        <ecNumber evidence="4">4.2.1.134</ecNumber>
    </recommendedName>
</protein>
<dbReference type="OrthoDB" id="46988at2759"/>
<dbReference type="AlphaFoldDB" id="A0A642UVX6"/>
<sequence>MSYRLSTKGKLLWFVDCAALTLWLCCLLRFAILLPLVGTRFLPQGIADFFHVVAVIPVAELVVVRLVRRNWSQGKYGSWPVVVNALRMVWLCYGVIFVYPKIAKHISYSVLIGSWCLGYLVHFAYYAFKVKFRTTPYFLFWLKHHIMFVTFPASVVAEMVLLFLSLKFAEDGTVYEWFIKAVLVGYVPLGYFAWGYLLDRRQEKYYDVLVKKEEYRRNIAMQNLAPPAAVSANTAPSNTRRSPLSQEVTVEDLPENNTTN</sequence>
<keyword evidence="6 14" id="KW-0812">Transmembrane</keyword>
<organism evidence="15 16">
    <name type="scientific">Diutina rugosa</name>
    <name type="common">Yeast</name>
    <name type="synonym">Candida rugosa</name>
    <dbReference type="NCBI Taxonomy" id="5481"/>
    <lineage>
        <taxon>Eukaryota</taxon>
        <taxon>Fungi</taxon>
        <taxon>Dikarya</taxon>
        <taxon>Ascomycota</taxon>
        <taxon>Saccharomycotina</taxon>
        <taxon>Pichiomycetes</taxon>
        <taxon>Debaryomycetaceae</taxon>
        <taxon>Diutina</taxon>
    </lineage>
</organism>
<dbReference type="Pfam" id="PF04387">
    <property type="entry name" value="PTPLA"/>
    <property type="match status" value="1"/>
</dbReference>
<dbReference type="RefSeq" id="XP_034014184.1">
    <property type="nucleotide sequence ID" value="XM_034159257.1"/>
</dbReference>
<dbReference type="GeneID" id="54779605"/>
<evidence type="ECO:0000256" key="5">
    <source>
        <dbReference type="ARBA" id="ARBA00022516"/>
    </source>
</evidence>
<evidence type="ECO:0000313" key="16">
    <source>
        <dbReference type="Proteomes" id="UP000449547"/>
    </source>
</evidence>
<dbReference type="GO" id="GO:0102158">
    <property type="term" value="F:very-long-chain (3R)-3-hydroxyacyl-CoA dehydratase activity"/>
    <property type="evidence" value="ECO:0007669"/>
    <property type="project" value="UniProtKB-EC"/>
</dbReference>
<dbReference type="GO" id="GO:0006633">
    <property type="term" value="P:fatty acid biosynthetic process"/>
    <property type="evidence" value="ECO:0007669"/>
    <property type="project" value="UniProtKB-UniPathway"/>
</dbReference>